<organism evidence="1 2">
    <name type="scientific">Vibrio cholerae</name>
    <dbReference type="NCBI Taxonomy" id="666"/>
    <lineage>
        <taxon>Bacteria</taxon>
        <taxon>Pseudomonadati</taxon>
        <taxon>Pseudomonadota</taxon>
        <taxon>Gammaproteobacteria</taxon>
        <taxon>Vibrionales</taxon>
        <taxon>Vibrionaceae</taxon>
        <taxon>Vibrio</taxon>
    </lineage>
</organism>
<accession>A0A7Z7VMY1</accession>
<protein>
    <submittedName>
        <fullName evidence="1">Uncharacterized protein</fullName>
    </submittedName>
</protein>
<reference evidence="1 2" key="1">
    <citation type="submission" date="2019-02" db="EMBL/GenBank/DDBJ databases">
        <title>Genomic plasticity associated with the antimicrobial resistance in Vibrio cholerae.</title>
        <authorList>
            <person name="Verma J."/>
            <person name="Bag S."/>
            <person name="Saha B."/>
            <person name="Kumar P."/>
            <person name="Ghosh T.S."/>
            <person name="Dayal M."/>
            <person name="Senapati T."/>
            <person name="Mehra S."/>
            <person name="Dey P."/>
            <person name="Desigamani A."/>
            <person name="Kumar D."/>
            <person name="Rana P."/>
            <person name="Kumar B."/>
            <person name="Maiti T.K."/>
            <person name="Sharma N.C."/>
            <person name="Bhadra R.K."/>
            <person name="Mutreja A."/>
            <person name="Nair G.B."/>
            <person name="Ramamurthy T."/>
            <person name="Das B."/>
        </authorList>
    </citation>
    <scope>NUCLEOTIDE SEQUENCE [LARGE SCALE GENOMIC DNA]</scope>
    <source>
        <strain evidence="1 2">IDH06781</strain>
    </source>
</reference>
<evidence type="ECO:0000313" key="1">
    <source>
        <dbReference type="EMBL" id="TBM41364.1"/>
    </source>
</evidence>
<gene>
    <name evidence="1" type="ORF">EYB64_12375</name>
</gene>
<dbReference type="EMBL" id="SISP01000020">
    <property type="protein sequence ID" value="TBM41364.1"/>
    <property type="molecule type" value="Genomic_DNA"/>
</dbReference>
<evidence type="ECO:0000313" key="2">
    <source>
        <dbReference type="Proteomes" id="UP000294145"/>
    </source>
</evidence>
<dbReference type="RefSeq" id="WP_114709130.1">
    <property type="nucleotide sequence ID" value="NZ_JACWKW010000009.1"/>
</dbReference>
<sequence length="497" mass="55709">MSVDINNTSQHSVREYTSSNTDLLASDPTGSLANLYTPIIKISNLSFLRNENILSPAHNNYIPPAPKQILDIIHWAGLNGGGSGKQNIAQVANVEEFQMRRYTNTNKPIEEVPTIPGPVWRYLLIRLGVIEQPTIRRSEPKTTATNSFKIENRDLTLRAKIWYERDSVTVDIFDDSAISSSRKDGKPVFSFTLEHDVSQTTGNTIGGLLRHDEFYSQDCQPILASLVTAAKNRRLKEEEAPFYFTFLDKDVWPALRKLHDFHSISPRDFLSNSNLDPFNCTEDQMPTHREILALAGWAGIKRSDLAFIAGEKIERMGYLMSGRGESKFREAKTAFDKGQINAKNLAGIRWANQISRHSWALILSAFGLGPQIPVIGRSEPRARKVRTFELNSVQGVPTEFVKVETLFSFSDAALNTVCITGSYSTQTGKQPEFMHTFKVTVSLEGTIAVDGAKIGKNSEPPTTWANLVNEVPDVAKSYMEKALWHNLGNWLTFYHAQ</sequence>
<dbReference type="Proteomes" id="UP000294145">
    <property type="component" value="Unassembled WGS sequence"/>
</dbReference>
<dbReference type="AlphaFoldDB" id="A0A7Z7VMY1"/>
<comment type="caution">
    <text evidence="1">The sequence shown here is derived from an EMBL/GenBank/DDBJ whole genome shotgun (WGS) entry which is preliminary data.</text>
</comment>
<name>A0A7Z7VMY1_VIBCL</name>
<proteinExistence type="predicted"/>